<dbReference type="InterPro" id="IPR013766">
    <property type="entry name" value="Thioredoxin_domain"/>
</dbReference>
<dbReference type="InterPro" id="IPR000866">
    <property type="entry name" value="AhpC/TSA"/>
</dbReference>
<organism evidence="2 3">
    <name type="scientific">Denitrobaculum tricleocarpae</name>
    <dbReference type="NCBI Taxonomy" id="2591009"/>
    <lineage>
        <taxon>Bacteria</taxon>
        <taxon>Pseudomonadati</taxon>
        <taxon>Pseudomonadota</taxon>
        <taxon>Alphaproteobacteria</taxon>
        <taxon>Rhodospirillales</taxon>
        <taxon>Rhodospirillaceae</taxon>
        <taxon>Denitrobaculum</taxon>
    </lineage>
</organism>
<dbReference type="RefSeq" id="WP_142895451.1">
    <property type="nucleotide sequence ID" value="NZ_ML660053.1"/>
</dbReference>
<dbReference type="InterPro" id="IPR036249">
    <property type="entry name" value="Thioredoxin-like_sf"/>
</dbReference>
<dbReference type="OrthoDB" id="9809746at2"/>
<dbReference type="AlphaFoldDB" id="A0A545TX99"/>
<comment type="caution">
    <text evidence="2">The sequence shown here is derived from an EMBL/GenBank/DDBJ whole genome shotgun (WGS) entry which is preliminary data.</text>
</comment>
<evidence type="ECO:0000313" key="3">
    <source>
        <dbReference type="Proteomes" id="UP000315252"/>
    </source>
</evidence>
<dbReference type="Proteomes" id="UP000315252">
    <property type="component" value="Unassembled WGS sequence"/>
</dbReference>
<evidence type="ECO:0000313" key="2">
    <source>
        <dbReference type="EMBL" id="TQV81820.1"/>
    </source>
</evidence>
<dbReference type="Pfam" id="PF00578">
    <property type="entry name" value="AhpC-TSA"/>
    <property type="match status" value="1"/>
</dbReference>
<dbReference type="Gene3D" id="3.40.30.10">
    <property type="entry name" value="Glutaredoxin"/>
    <property type="match status" value="1"/>
</dbReference>
<proteinExistence type="predicted"/>
<dbReference type="PROSITE" id="PS51352">
    <property type="entry name" value="THIOREDOXIN_2"/>
    <property type="match status" value="1"/>
</dbReference>
<sequence length="175" mass="18696">MASTKPIAGGAIPALTFPKVGGGSLSIGGPRDAWTLFVVYRGKHCGRCKKYLGILEKMKGEWEAAGFEIVVVSADTEEKAKADIAEFGWSFDVGYGLTEAQMGELGLYISDPLSPSETDRRFAEPGIFCVRPDGTNQIVAISNGPAARPELAELLDGMIFNIKNERPARGMVDAA</sequence>
<dbReference type="SUPFAM" id="SSF52833">
    <property type="entry name" value="Thioredoxin-like"/>
    <property type="match status" value="1"/>
</dbReference>
<reference evidence="2 3" key="1">
    <citation type="submission" date="2019-06" db="EMBL/GenBank/DDBJ databases">
        <title>Whole genome sequence for Rhodospirillaceae sp. R148.</title>
        <authorList>
            <person name="Wang G."/>
        </authorList>
    </citation>
    <scope>NUCLEOTIDE SEQUENCE [LARGE SCALE GENOMIC DNA]</scope>
    <source>
        <strain evidence="2 3">R148</strain>
    </source>
</reference>
<evidence type="ECO:0000259" key="1">
    <source>
        <dbReference type="PROSITE" id="PS51352"/>
    </source>
</evidence>
<keyword evidence="3" id="KW-1185">Reference proteome</keyword>
<gene>
    <name evidence="2" type="ORF">FKG95_06150</name>
</gene>
<dbReference type="GO" id="GO:0016491">
    <property type="term" value="F:oxidoreductase activity"/>
    <property type="evidence" value="ECO:0007669"/>
    <property type="project" value="InterPro"/>
</dbReference>
<feature type="domain" description="Thioredoxin" evidence="1">
    <location>
        <begin position="6"/>
        <end position="160"/>
    </location>
</feature>
<name>A0A545TX99_9PROT</name>
<dbReference type="GO" id="GO:0016209">
    <property type="term" value="F:antioxidant activity"/>
    <property type="evidence" value="ECO:0007669"/>
    <property type="project" value="InterPro"/>
</dbReference>
<accession>A0A545TX99</accession>
<dbReference type="EMBL" id="VHSH01000002">
    <property type="protein sequence ID" value="TQV81820.1"/>
    <property type="molecule type" value="Genomic_DNA"/>
</dbReference>
<protein>
    <submittedName>
        <fullName evidence="2">Redoxin domain-containing protein</fullName>
    </submittedName>
</protein>